<dbReference type="AlphaFoldDB" id="A0A8X6PZW6"/>
<organism evidence="1 2">
    <name type="scientific">Nephila pilipes</name>
    <name type="common">Giant wood spider</name>
    <name type="synonym">Nephila maculata</name>
    <dbReference type="NCBI Taxonomy" id="299642"/>
    <lineage>
        <taxon>Eukaryota</taxon>
        <taxon>Metazoa</taxon>
        <taxon>Ecdysozoa</taxon>
        <taxon>Arthropoda</taxon>
        <taxon>Chelicerata</taxon>
        <taxon>Arachnida</taxon>
        <taxon>Araneae</taxon>
        <taxon>Araneomorphae</taxon>
        <taxon>Entelegynae</taxon>
        <taxon>Araneoidea</taxon>
        <taxon>Nephilidae</taxon>
        <taxon>Nephila</taxon>
    </lineage>
</organism>
<evidence type="ECO:0000313" key="2">
    <source>
        <dbReference type="Proteomes" id="UP000887013"/>
    </source>
</evidence>
<feature type="non-terminal residue" evidence="1">
    <location>
        <position position="1"/>
    </location>
</feature>
<dbReference type="Proteomes" id="UP000887013">
    <property type="component" value="Unassembled WGS sequence"/>
</dbReference>
<proteinExistence type="predicted"/>
<sequence length="63" mass="6959">QDTRLKAPAEIHSVAIVSGISSHPRDVVSERPRTLVMANQPARVKFSRNALKNLCVQHSLSKL</sequence>
<protein>
    <submittedName>
        <fullName evidence="1">Uncharacterized protein</fullName>
    </submittedName>
</protein>
<dbReference type="EMBL" id="BMAW01026707">
    <property type="protein sequence ID" value="GFT98530.1"/>
    <property type="molecule type" value="Genomic_DNA"/>
</dbReference>
<gene>
    <name evidence="1" type="ORF">NPIL_413711</name>
</gene>
<name>A0A8X6PZW6_NEPPI</name>
<keyword evidence="2" id="KW-1185">Reference proteome</keyword>
<evidence type="ECO:0000313" key="1">
    <source>
        <dbReference type="EMBL" id="GFT98530.1"/>
    </source>
</evidence>
<reference evidence="1" key="1">
    <citation type="submission" date="2020-08" db="EMBL/GenBank/DDBJ databases">
        <title>Multicomponent nature underlies the extraordinary mechanical properties of spider dragline silk.</title>
        <authorList>
            <person name="Kono N."/>
            <person name="Nakamura H."/>
            <person name="Mori M."/>
            <person name="Yoshida Y."/>
            <person name="Ohtoshi R."/>
            <person name="Malay A.D."/>
            <person name="Moran D.A.P."/>
            <person name="Tomita M."/>
            <person name="Numata K."/>
            <person name="Arakawa K."/>
        </authorList>
    </citation>
    <scope>NUCLEOTIDE SEQUENCE</scope>
</reference>
<accession>A0A8X6PZW6</accession>
<comment type="caution">
    <text evidence="1">The sequence shown here is derived from an EMBL/GenBank/DDBJ whole genome shotgun (WGS) entry which is preliminary data.</text>
</comment>